<sequence length="244" mass="28909">MKKVQTTQFLAQVQKNLRKQSLCTTTQSYQGICPISDLILSDKELVEGYERISNFKLDNMFMFIKREDPNQSQLVSMKISKQNSKDTEDHFIRPTNMYFKMAVLCSQEYSKYEKECTVNKQPQETNLTLYLEKRVPIDQRCKYNHNQKISTMVFCISRIIGLCAIYWAYFKDTVDQFGGADCFLQDETTQNILEYNYFYKLILKILLAINFIYLTLGFINLIWLQTHKKNYIRLQYGLSEVQLK</sequence>
<organism evidence="2 3">
    <name type="scientific">Tetrahymena thermophila (strain SB210)</name>
    <dbReference type="NCBI Taxonomy" id="312017"/>
    <lineage>
        <taxon>Eukaryota</taxon>
        <taxon>Sar</taxon>
        <taxon>Alveolata</taxon>
        <taxon>Ciliophora</taxon>
        <taxon>Intramacronucleata</taxon>
        <taxon>Oligohymenophorea</taxon>
        <taxon>Hymenostomatida</taxon>
        <taxon>Tetrahymenina</taxon>
        <taxon>Tetrahymenidae</taxon>
        <taxon>Tetrahymena</taxon>
    </lineage>
</organism>
<keyword evidence="3" id="KW-1185">Reference proteome</keyword>
<dbReference type="KEGG" id="tet:TTHERM_000171699"/>
<dbReference type="RefSeq" id="XP_012651247.1">
    <property type="nucleotide sequence ID" value="XM_012795793.1"/>
</dbReference>
<keyword evidence="1" id="KW-1133">Transmembrane helix</keyword>
<proteinExistence type="predicted"/>
<dbReference type="EMBL" id="GG662840">
    <property type="protein sequence ID" value="EWS76200.1"/>
    <property type="molecule type" value="Genomic_DNA"/>
</dbReference>
<dbReference type="Proteomes" id="UP000009168">
    <property type="component" value="Unassembled WGS sequence"/>
</dbReference>
<reference evidence="3" key="1">
    <citation type="journal article" date="2006" name="PLoS Biol.">
        <title>Macronuclear genome sequence of the ciliate Tetrahymena thermophila, a model eukaryote.</title>
        <authorList>
            <person name="Eisen J.A."/>
            <person name="Coyne R.S."/>
            <person name="Wu M."/>
            <person name="Wu D."/>
            <person name="Thiagarajan M."/>
            <person name="Wortman J.R."/>
            <person name="Badger J.H."/>
            <person name="Ren Q."/>
            <person name="Amedeo P."/>
            <person name="Jones K.M."/>
            <person name="Tallon L.J."/>
            <person name="Delcher A.L."/>
            <person name="Salzberg S.L."/>
            <person name="Silva J.C."/>
            <person name="Haas B.J."/>
            <person name="Majoros W.H."/>
            <person name="Farzad M."/>
            <person name="Carlton J.M."/>
            <person name="Smith R.K. Jr."/>
            <person name="Garg J."/>
            <person name="Pearlman R.E."/>
            <person name="Karrer K.M."/>
            <person name="Sun L."/>
            <person name="Manning G."/>
            <person name="Elde N.C."/>
            <person name="Turkewitz A.P."/>
            <person name="Asai D.J."/>
            <person name="Wilkes D.E."/>
            <person name="Wang Y."/>
            <person name="Cai H."/>
            <person name="Collins K."/>
            <person name="Stewart B.A."/>
            <person name="Lee S.R."/>
            <person name="Wilamowska K."/>
            <person name="Weinberg Z."/>
            <person name="Ruzzo W.L."/>
            <person name="Wloga D."/>
            <person name="Gaertig J."/>
            <person name="Frankel J."/>
            <person name="Tsao C.-C."/>
            <person name="Gorovsky M.A."/>
            <person name="Keeling P.J."/>
            <person name="Waller R.F."/>
            <person name="Patron N.J."/>
            <person name="Cherry J.M."/>
            <person name="Stover N.A."/>
            <person name="Krieger C.J."/>
            <person name="del Toro C."/>
            <person name="Ryder H.F."/>
            <person name="Williamson S.C."/>
            <person name="Barbeau R.A."/>
            <person name="Hamilton E.P."/>
            <person name="Orias E."/>
        </authorList>
    </citation>
    <scope>NUCLEOTIDE SEQUENCE [LARGE SCALE GENOMIC DNA]</scope>
    <source>
        <strain evidence="3">SB210</strain>
    </source>
</reference>
<dbReference type="InParanoid" id="W7X9V7"/>
<protein>
    <submittedName>
        <fullName evidence="2">Transmembrane protein, putative</fullName>
    </submittedName>
</protein>
<dbReference type="AlphaFoldDB" id="W7X9V7"/>
<keyword evidence="1" id="KW-0472">Membrane</keyword>
<evidence type="ECO:0000313" key="3">
    <source>
        <dbReference type="Proteomes" id="UP000009168"/>
    </source>
</evidence>
<accession>W7X9V7</accession>
<evidence type="ECO:0000256" key="1">
    <source>
        <dbReference type="SAM" id="Phobius"/>
    </source>
</evidence>
<evidence type="ECO:0000313" key="2">
    <source>
        <dbReference type="EMBL" id="EWS76200.1"/>
    </source>
</evidence>
<keyword evidence="1 2" id="KW-0812">Transmembrane</keyword>
<dbReference type="GeneID" id="24437659"/>
<gene>
    <name evidence="2" type="ORF">TTHERM_000171699</name>
</gene>
<feature type="transmembrane region" description="Helical" evidence="1">
    <location>
        <begin position="149"/>
        <end position="169"/>
    </location>
</feature>
<feature type="transmembrane region" description="Helical" evidence="1">
    <location>
        <begin position="201"/>
        <end position="224"/>
    </location>
</feature>
<name>W7X9V7_TETTS</name>